<sequence>MEVKHTRRILAVGAPGSPVLDVVKDLTGSTPPLNESGSSAGLTHEWDVKTAYYSAKVPLWIDEISDSAQWRDEFLKPEAKEVVEAIGAYVYCFRIPQNSEVDKDIEAVMQAIQAISEEHAGYGADAVMLAVALPHSRTSSKEAAEIKRDDLEDICIQYGFEFIEYASRGTNEYGEKVGFERMKEALEANEWAAAAEDDEDDLEIDDLDFDAGDDIGGFGREEAEMTAELFGMKAALFGDEEPTTDADDLLPPSVQAGDVESLDRMMGKLLAVKEQSADLPEAQKKRMAAQAVRDLMKEDGQV</sequence>
<dbReference type="STRING" id="329884.A0A4V5NFW4"/>
<dbReference type="EMBL" id="NAJQ01000329">
    <property type="protein sequence ID" value="TKA71949.1"/>
    <property type="molecule type" value="Genomic_DNA"/>
</dbReference>
<dbReference type="Pfam" id="PF10199">
    <property type="entry name" value="Adaptin_binding"/>
    <property type="match status" value="1"/>
</dbReference>
<dbReference type="GO" id="GO:0030674">
    <property type="term" value="F:protein-macromolecule adaptor activity"/>
    <property type="evidence" value="ECO:0007669"/>
    <property type="project" value="TreeGrafter"/>
</dbReference>
<dbReference type="PANTHER" id="PTHR28043">
    <property type="entry name" value="INCREASED RECOMBINATION CENTERS PROTEIN 6"/>
    <property type="match status" value="1"/>
</dbReference>
<evidence type="ECO:0000313" key="1">
    <source>
        <dbReference type="EMBL" id="TKA71949.1"/>
    </source>
</evidence>
<comment type="caution">
    <text evidence="1">The sequence shown here is derived from an EMBL/GenBank/DDBJ whole genome shotgun (WGS) entry which is preliminary data.</text>
</comment>
<protein>
    <recommendedName>
        <fullName evidence="3">Increased recombination centers protein 6</fullName>
    </recommendedName>
</protein>
<proteinExistence type="predicted"/>
<dbReference type="OrthoDB" id="10261384at2759"/>
<gene>
    <name evidence="1" type="ORF">B0A55_05383</name>
</gene>
<evidence type="ECO:0000313" key="2">
    <source>
        <dbReference type="Proteomes" id="UP000309340"/>
    </source>
</evidence>
<dbReference type="Proteomes" id="UP000309340">
    <property type="component" value="Unassembled WGS sequence"/>
</dbReference>
<dbReference type="InterPro" id="IPR034627">
    <property type="entry name" value="Irc6"/>
</dbReference>
<accession>A0A4V5NFW4</accession>
<evidence type="ECO:0008006" key="3">
    <source>
        <dbReference type="Google" id="ProtNLM"/>
    </source>
</evidence>
<dbReference type="PANTHER" id="PTHR28043:SF1">
    <property type="entry name" value="INCREASED RECOMBINATION CENTERS PROTEIN 6"/>
    <property type="match status" value="1"/>
</dbReference>
<organism evidence="1 2">
    <name type="scientific">Friedmanniomyces simplex</name>
    <dbReference type="NCBI Taxonomy" id="329884"/>
    <lineage>
        <taxon>Eukaryota</taxon>
        <taxon>Fungi</taxon>
        <taxon>Dikarya</taxon>
        <taxon>Ascomycota</taxon>
        <taxon>Pezizomycotina</taxon>
        <taxon>Dothideomycetes</taxon>
        <taxon>Dothideomycetidae</taxon>
        <taxon>Mycosphaerellales</taxon>
        <taxon>Teratosphaeriaceae</taxon>
        <taxon>Friedmanniomyces</taxon>
    </lineage>
</organism>
<dbReference type="Gene3D" id="3.40.50.11960">
    <property type="match status" value="1"/>
</dbReference>
<dbReference type="AlphaFoldDB" id="A0A4V5NFW4"/>
<name>A0A4V5NFW4_9PEZI</name>
<dbReference type="GO" id="GO:0016192">
    <property type="term" value="P:vesicle-mediated transport"/>
    <property type="evidence" value="ECO:0007669"/>
    <property type="project" value="InterPro"/>
</dbReference>
<keyword evidence="2" id="KW-1185">Reference proteome</keyword>
<reference evidence="1 2" key="1">
    <citation type="submission" date="2017-03" db="EMBL/GenBank/DDBJ databases">
        <title>Genomes of endolithic fungi from Antarctica.</title>
        <authorList>
            <person name="Coleine C."/>
            <person name="Masonjones S."/>
            <person name="Stajich J.E."/>
        </authorList>
    </citation>
    <scope>NUCLEOTIDE SEQUENCE [LARGE SCALE GENOMIC DNA]</scope>
    <source>
        <strain evidence="1 2">CCFEE 5184</strain>
    </source>
</reference>